<accession>A0A8S3U5Y9</accession>
<feature type="domain" description="C3H1-type" evidence="7">
    <location>
        <begin position="116"/>
        <end position="143"/>
    </location>
</feature>
<evidence type="ECO:0000256" key="3">
    <source>
        <dbReference type="ARBA" id="ARBA00022771"/>
    </source>
</evidence>
<keyword evidence="3 5" id="KW-0863">Zinc-finger</keyword>
<evidence type="ECO:0000256" key="4">
    <source>
        <dbReference type="ARBA" id="ARBA00022833"/>
    </source>
</evidence>
<dbReference type="EMBL" id="CAJPWZ010002582">
    <property type="protein sequence ID" value="CAG2241299.1"/>
    <property type="molecule type" value="Genomic_DNA"/>
</dbReference>
<evidence type="ECO:0000256" key="2">
    <source>
        <dbReference type="ARBA" id="ARBA00022737"/>
    </source>
</evidence>
<organism evidence="8 9">
    <name type="scientific">Mytilus edulis</name>
    <name type="common">Blue mussel</name>
    <dbReference type="NCBI Taxonomy" id="6550"/>
    <lineage>
        <taxon>Eukaryota</taxon>
        <taxon>Metazoa</taxon>
        <taxon>Spiralia</taxon>
        <taxon>Lophotrochozoa</taxon>
        <taxon>Mollusca</taxon>
        <taxon>Bivalvia</taxon>
        <taxon>Autobranchia</taxon>
        <taxon>Pteriomorphia</taxon>
        <taxon>Mytilida</taxon>
        <taxon>Mytiloidea</taxon>
        <taxon>Mytilidae</taxon>
        <taxon>Mytilinae</taxon>
        <taxon>Mytilus</taxon>
    </lineage>
</organism>
<keyword evidence="9" id="KW-1185">Reference proteome</keyword>
<protein>
    <recommendedName>
        <fullName evidence="7">C3H1-type domain-containing protein</fullName>
    </recommendedName>
</protein>
<feature type="zinc finger region" description="C3H1-type" evidence="5">
    <location>
        <begin position="116"/>
        <end position="143"/>
    </location>
</feature>
<dbReference type="GO" id="GO:0003723">
    <property type="term" value="F:RNA binding"/>
    <property type="evidence" value="ECO:0007669"/>
    <property type="project" value="TreeGrafter"/>
</dbReference>
<dbReference type="PANTHER" id="PTHR12675">
    <property type="entry name" value="MUSCLEBLIND-LIKE PROTEIN"/>
    <property type="match status" value="1"/>
</dbReference>
<keyword evidence="6" id="KW-0175">Coiled coil</keyword>
<evidence type="ECO:0000259" key="7">
    <source>
        <dbReference type="PROSITE" id="PS50103"/>
    </source>
</evidence>
<gene>
    <name evidence="8" type="ORF">MEDL_53533</name>
</gene>
<feature type="domain" description="C3H1-type" evidence="7">
    <location>
        <begin position="59"/>
        <end position="80"/>
    </location>
</feature>
<dbReference type="Pfam" id="PF14608">
    <property type="entry name" value="zf-CCCH_2"/>
    <property type="match status" value="2"/>
</dbReference>
<feature type="zinc finger region" description="C3H1-type" evidence="5">
    <location>
        <begin position="59"/>
        <end position="80"/>
    </location>
</feature>
<dbReference type="GO" id="GO:0008270">
    <property type="term" value="F:zinc ion binding"/>
    <property type="evidence" value="ECO:0007669"/>
    <property type="project" value="UniProtKB-KW"/>
</dbReference>
<dbReference type="PANTHER" id="PTHR12675:SF6">
    <property type="entry name" value="ZINC FINGER CCCH DOMAIN-CONTAINING PROTEIN 10"/>
    <property type="match status" value="1"/>
</dbReference>
<feature type="coiled-coil region" evidence="6">
    <location>
        <begin position="205"/>
        <end position="239"/>
    </location>
</feature>
<dbReference type="Proteomes" id="UP000683360">
    <property type="component" value="Unassembled WGS sequence"/>
</dbReference>
<feature type="domain" description="C3H1-type" evidence="7">
    <location>
        <begin position="18"/>
        <end position="45"/>
    </location>
</feature>
<dbReference type="OrthoDB" id="250836at2759"/>
<keyword evidence="2" id="KW-0677">Repeat</keyword>
<reference evidence="8" key="1">
    <citation type="submission" date="2021-03" db="EMBL/GenBank/DDBJ databases">
        <authorList>
            <person name="Bekaert M."/>
        </authorList>
    </citation>
    <scope>NUCLEOTIDE SEQUENCE</scope>
</reference>
<evidence type="ECO:0000313" key="8">
    <source>
        <dbReference type="EMBL" id="CAG2241299.1"/>
    </source>
</evidence>
<evidence type="ECO:0000256" key="5">
    <source>
        <dbReference type="PROSITE-ProRule" id="PRU00723"/>
    </source>
</evidence>
<dbReference type="GO" id="GO:0043484">
    <property type="term" value="P:regulation of RNA splicing"/>
    <property type="evidence" value="ECO:0007669"/>
    <property type="project" value="TreeGrafter"/>
</dbReference>
<evidence type="ECO:0000256" key="1">
    <source>
        <dbReference type="ARBA" id="ARBA00022723"/>
    </source>
</evidence>
<evidence type="ECO:0000256" key="6">
    <source>
        <dbReference type="SAM" id="Coils"/>
    </source>
</evidence>
<comment type="caution">
    <text evidence="8">The sequence shown here is derived from an EMBL/GenBank/DDBJ whole genome shotgun (WGS) entry which is preliminary data.</text>
</comment>
<keyword evidence="4 5" id="KW-0862">Zinc</keyword>
<sequence length="372" mass="42480">MSENSDTSEDSQRYLNGKDQDDICRDYLRNVCKRGRRCKYRHPNPDEARNLGRKHDITICHDYQNTGCRRQNCKFLHITREEEEHFKQTGQLPVRLQQAAALGMGAPPNVDIPLLRGEVPICKDNLKGNCKRGNKCKYRHVGMEDYEREKRHDQRNNKMYDPYDESDRYEGYEGFSGKRRRTDRDFDGYNGFETRYPIPARPYSYQLLEEENGMLRRKVEELKKQVADLTATNEVLLEQNARYRVSRPNVQQAVNGVAAQPPQSLNHLATSLAQQIALNSELVNQHALQQRLAREMANGPGNLSLNVPVSLPQNNMSMSAVSMHQGGAGLVSYPIVSQGMSQSMMYTMEVIEHRENSPDIDEITGTTGQEGG</sequence>
<dbReference type="PROSITE" id="PS50103">
    <property type="entry name" value="ZF_C3H1"/>
    <property type="match status" value="3"/>
</dbReference>
<keyword evidence="1 5" id="KW-0479">Metal-binding</keyword>
<proteinExistence type="predicted"/>
<dbReference type="InterPro" id="IPR000571">
    <property type="entry name" value="Znf_CCCH"/>
</dbReference>
<dbReference type="Gene3D" id="3.30.1370.210">
    <property type="match status" value="2"/>
</dbReference>
<evidence type="ECO:0000313" key="9">
    <source>
        <dbReference type="Proteomes" id="UP000683360"/>
    </source>
</evidence>
<dbReference type="SMART" id="SM00356">
    <property type="entry name" value="ZnF_C3H1"/>
    <property type="match status" value="3"/>
</dbReference>
<name>A0A8S3U5Y9_MYTED</name>
<feature type="zinc finger region" description="C3H1-type" evidence="5">
    <location>
        <begin position="18"/>
        <end position="45"/>
    </location>
</feature>
<dbReference type="AlphaFoldDB" id="A0A8S3U5Y9"/>